<organism evidence="3 4">
    <name type="scientific">Mesorhabditis spiculigera</name>
    <dbReference type="NCBI Taxonomy" id="96644"/>
    <lineage>
        <taxon>Eukaryota</taxon>
        <taxon>Metazoa</taxon>
        <taxon>Ecdysozoa</taxon>
        <taxon>Nematoda</taxon>
        <taxon>Chromadorea</taxon>
        <taxon>Rhabditida</taxon>
        <taxon>Rhabditina</taxon>
        <taxon>Rhabditomorpha</taxon>
        <taxon>Rhabditoidea</taxon>
        <taxon>Rhabditidae</taxon>
        <taxon>Mesorhabditinae</taxon>
        <taxon>Mesorhabditis</taxon>
    </lineage>
</organism>
<accession>A0AA36CS94</accession>
<reference evidence="3" key="1">
    <citation type="submission" date="2023-06" db="EMBL/GenBank/DDBJ databases">
        <authorList>
            <person name="Delattre M."/>
        </authorList>
    </citation>
    <scope>NUCLEOTIDE SEQUENCE</scope>
    <source>
        <strain evidence="3">AF72</strain>
    </source>
</reference>
<dbReference type="AlphaFoldDB" id="A0AA36CS94"/>
<feature type="non-terminal residue" evidence="3">
    <location>
        <position position="1"/>
    </location>
</feature>
<feature type="domain" description="Phosphoribosyltransferase" evidence="1">
    <location>
        <begin position="36"/>
        <end position="217"/>
    </location>
</feature>
<evidence type="ECO:0000313" key="3">
    <source>
        <dbReference type="EMBL" id="CAJ0574068.1"/>
    </source>
</evidence>
<name>A0AA36CS94_9BILA</name>
<dbReference type="InterPro" id="IPR029057">
    <property type="entry name" value="PRTase-like"/>
</dbReference>
<dbReference type="EMBL" id="CATQJA010002626">
    <property type="protein sequence ID" value="CAJ0574068.1"/>
    <property type="molecule type" value="Genomic_DNA"/>
</dbReference>
<dbReference type="Gene3D" id="3.40.50.2020">
    <property type="match status" value="1"/>
</dbReference>
<dbReference type="SUPFAM" id="SSF53271">
    <property type="entry name" value="PRTase-like"/>
    <property type="match status" value="1"/>
</dbReference>
<dbReference type="InterPro" id="IPR000836">
    <property type="entry name" value="PRTase_dom"/>
</dbReference>
<evidence type="ECO:0000313" key="4">
    <source>
        <dbReference type="Proteomes" id="UP001177023"/>
    </source>
</evidence>
<protein>
    <recommendedName>
        <fullName evidence="1">Phosphoribosyltransferase domain-containing protein</fullName>
    </recommendedName>
</protein>
<dbReference type="EMBL" id="CATQJA010001690">
    <property type="protein sequence ID" value="CAJ0568251.1"/>
    <property type="molecule type" value="Genomic_DNA"/>
</dbReference>
<evidence type="ECO:0000313" key="2">
    <source>
        <dbReference type="EMBL" id="CAJ0568251.1"/>
    </source>
</evidence>
<keyword evidence="4" id="KW-1185">Reference proteome</keyword>
<dbReference type="Pfam" id="PF14681">
    <property type="entry name" value="UPRTase"/>
    <property type="match status" value="1"/>
</dbReference>
<evidence type="ECO:0000259" key="1">
    <source>
        <dbReference type="Pfam" id="PF14681"/>
    </source>
</evidence>
<proteinExistence type="predicted"/>
<gene>
    <name evidence="3" type="ORF">MSPICULIGERA_LOCUS12409</name>
    <name evidence="2" type="ORF">MSPICULIGERA_LOCUS6776</name>
</gene>
<sequence length="226" mass="25894">MTRDGSDSREHSQEGSPCEVTLQDVMDEDKLVVLNKTDQLWELHTILKDRTTQHPDYVFYADRLMRLVVEEGLNRLPITEKRVVTPTMCPYKGIAFARGNCGVAVCPGGDAMEIALRQCCRSIRLCKILLDDIEHKVIYTRFTKDLAHRRCLVLYPTITNGMFTKTALDSLLKKGVLEENIYLVTLFATPRGVIFLRRRYPKMCIITSEITEHIVKNFAKTYFGTS</sequence>
<comment type="caution">
    <text evidence="3">The sequence shown here is derived from an EMBL/GenBank/DDBJ whole genome shotgun (WGS) entry which is preliminary data.</text>
</comment>
<dbReference type="Proteomes" id="UP001177023">
    <property type="component" value="Unassembled WGS sequence"/>
</dbReference>